<evidence type="ECO:0000313" key="6">
    <source>
        <dbReference type="Proteomes" id="UP000219993"/>
    </source>
</evidence>
<evidence type="ECO:0000259" key="4">
    <source>
        <dbReference type="PROSITE" id="PS50206"/>
    </source>
</evidence>
<evidence type="ECO:0000256" key="2">
    <source>
        <dbReference type="ARBA" id="ARBA00022737"/>
    </source>
</evidence>
<keyword evidence="6" id="KW-1185">Reference proteome</keyword>
<evidence type="ECO:0000313" key="5">
    <source>
        <dbReference type="EMBL" id="ATJ82246.1"/>
    </source>
</evidence>
<sequence>MNEVLIDAAELASALKGDRPPLVLDCRARLGDPDAGERLWREGHVPGSQHLDLDRDLAGPPGEGGRHPLPDQAAFTAVIRRLGITPERPVVVYDDMGGQLAAARAWWMLARWAGHPEVRVLDGGLRAWQDAGGELPLGREPAPVPGDWTPRYRDDARVGAEEVFSGRALKVDARARERFRGEAEPVDPVAGHIPGAVCRPSAENLDATGRFKAAELLDAELPEGETVIAYCGSGVTACHDILAYAIAGRPLPRLYPGSWSEWIRDPARPLATGD</sequence>
<dbReference type="InterPro" id="IPR001763">
    <property type="entry name" value="Rhodanese-like_dom"/>
</dbReference>
<feature type="domain" description="Rhodanese" evidence="4">
    <location>
        <begin position="164"/>
        <end position="271"/>
    </location>
</feature>
<dbReference type="CDD" id="cd01449">
    <property type="entry name" value="TST_Repeat_2"/>
    <property type="match status" value="1"/>
</dbReference>
<evidence type="ECO:0000256" key="3">
    <source>
        <dbReference type="SAM" id="MobiDB-lite"/>
    </source>
</evidence>
<dbReference type="SMART" id="SM00450">
    <property type="entry name" value="RHOD"/>
    <property type="match status" value="2"/>
</dbReference>
<reference evidence="5 6" key="1">
    <citation type="journal article" date="2017" name="Sci. Rep.">
        <title>Revealing the Saline Adaptation Strategies of the Halophilic Bacterium Halomonas beimenensis through High-throughput Omics and Transposon Mutagenesis Approaches.</title>
        <authorList>
            <person name="Chen Y.H."/>
            <person name="Lin S.S."/>
            <person name="Shyu Y.T."/>
        </authorList>
    </citation>
    <scope>NUCLEOTIDE SEQUENCE [LARGE SCALE GENOMIC DNA]</scope>
    <source>
        <strain evidence="5 6">NTU-111</strain>
    </source>
</reference>
<dbReference type="OrthoDB" id="9781034at2"/>
<proteinExistence type="predicted"/>
<keyword evidence="1 5" id="KW-0808">Transferase</keyword>
<dbReference type="RefSeq" id="WP_097788714.1">
    <property type="nucleotide sequence ID" value="NZ_BAAADT010000029.1"/>
</dbReference>
<keyword evidence="2" id="KW-0677">Repeat</keyword>
<dbReference type="Pfam" id="PF00581">
    <property type="entry name" value="Rhodanese"/>
    <property type="match status" value="2"/>
</dbReference>
<dbReference type="PANTHER" id="PTHR11364">
    <property type="entry name" value="THIOSULFATE SULFERTANSFERASE"/>
    <property type="match status" value="1"/>
</dbReference>
<accession>A0A291P5T2</accession>
<dbReference type="PROSITE" id="PS50206">
    <property type="entry name" value="RHODANESE_3"/>
    <property type="match status" value="2"/>
</dbReference>
<dbReference type="InterPro" id="IPR045078">
    <property type="entry name" value="TST/MPST-like"/>
</dbReference>
<dbReference type="KEGG" id="hbe:BEI_1259"/>
<gene>
    <name evidence="5" type="ORF">BEI_1259</name>
</gene>
<dbReference type="GO" id="GO:0004792">
    <property type="term" value="F:thiosulfate-cyanide sulfurtransferase activity"/>
    <property type="evidence" value="ECO:0007669"/>
    <property type="project" value="TreeGrafter"/>
</dbReference>
<dbReference type="AlphaFoldDB" id="A0A291P5T2"/>
<dbReference type="PANTHER" id="PTHR11364:SF27">
    <property type="entry name" value="SULFURTRANSFERASE"/>
    <property type="match status" value="1"/>
</dbReference>
<name>A0A291P5T2_9GAMM</name>
<dbReference type="EMBL" id="CP021435">
    <property type="protein sequence ID" value="ATJ82246.1"/>
    <property type="molecule type" value="Genomic_DNA"/>
</dbReference>
<dbReference type="CDD" id="cd01448">
    <property type="entry name" value="TST_Repeat_1"/>
    <property type="match status" value="1"/>
</dbReference>
<feature type="region of interest" description="Disordered" evidence="3">
    <location>
        <begin position="43"/>
        <end position="70"/>
    </location>
</feature>
<dbReference type="InterPro" id="IPR036873">
    <property type="entry name" value="Rhodanese-like_dom_sf"/>
</dbReference>
<dbReference type="SUPFAM" id="SSF52821">
    <property type="entry name" value="Rhodanese/Cell cycle control phosphatase"/>
    <property type="match status" value="2"/>
</dbReference>
<dbReference type="Gene3D" id="3.40.250.10">
    <property type="entry name" value="Rhodanese-like domain"/>
    <property type="match status" value="2"/>
</dbReference>
<organism evidence="5 6">
    <name type="scientific">Halomonas beimenensis</name>
    <dbReference type="NCBI Taxonomy" id="475662"/>
    <lineage>
        <taxon>Bacteria</taxon>
        <taxon>Pseudomonadati</taxon>
        <taxon>Pseudomonadota</taxon>
        <taxon>Gammaproteobacteria</taxon>
        <taxon>Oceanospirillales</taxon>
        <taxon>Halomonadaceae</taxon>
        <taxon>Halomonas</taxon>
    </lineage>
</organism>
<dbReference type="Proteomes" id="UP000219993">
    <property type="component" value="Chromosome"/>
</dbReference>
<feature type="domain" description="Rhodanese" evidence="4">
    <location>
        <begin position="17"/>
        <end position="136"/>
    </location>
</feature>
<evidence type="ECO:0000256" key="1">
    <source>
        <dbReference type="ARBA" id="ARBA00022679"/>
    </source>
</evidence>
<protein>
    <submittedName>
        <fullName evidence="5">Thiosulfate sulfurtransferase, rhodanese</fullName>
    </submittedName>
</protein>